<sequence>MDVDMVKSSSGEEHMDMMTMMMQMEKLPDFCSEPFYNTTNTSTLLQEIQFSNGNPTANTVASPPIWHDPHASSPPLINPPCSMPFMGTPIQEPMQVQSLEQTGANRLMGGFGITGVTMPSVGYSSLVKNFDPAANMVGTMQMLR</sequence>
<dbReference type="Proteomes" id="UP000309997">
    <property type="component" value="Unassembled WGS sequence"/>
</dbReference>
<evidence type="ECO:0000313" key="1">
    <source>
        <dbReference type="EMBL" id="KAL3592125.1"/>
    </source>
</evidence>
<evidence type="ECO:0000313" key="2">
    <source>
        <dbReference type="Proteomes" id="UP000309997"/>
    </source>
</evidence>
<gene>
    <name evidence="1" type="ORF">D5086_010765</name>
</gene>
<protein>
    <submittedName>
        <fullName evidence="1">Uncharacterized protein</fullName>
    </submittedName>
</protein>
<accession>A0ACC4CC19</accession>
<proteinExistence type="predicted"/>
<reference evidence="1 2" key="1">
    <citation type="journal article" date="2024" name="Plant Biotechnol. J.">
        <title>Genome and CRISPR/Cas9 system of a widespread forest tree (Populus alba) in the world.</title>
        <authorList>
            <person name="Liu Y.J."/>
            <person name="Jiang P.F."/>
            <person name="Han X.M."/>
            <person name="Li X.Y."/>
            <person name="Wang H.M."/>
            <person name="Wang Y.J."/>
            <person name="Wang X.X."/>
            <person name="Zeng Q.Y."/>
        </authorList>
    </citation>
    <scope>NUCLEOTIDE SEQUENCE [LARGE SCALE GENOMIC DNA]</scope>
    <source>
        <strain evidence="2">cv. PAL-ZL1</strain>
    </source>
</reference>
<dbReference type="EMBL" id="RCHU02000005">
    <property type="protein sequence ID" value="KAL3592125.1"/>
    <property type="molecule type" value="Genomic_DNA"/>
</dbReference>
<name>A0ACC4CC19_POPAL</name>
<comment type="caution">
    <text evidence="1">The sequence shown here is derived from an EMBL/GenBank/DDBJ whole genome shotgun (WGS) entry which is preliminary data.</text>
</comment>
<organism evidence="1 2">
    <name type="scientific">Populus alba</name>
    <name type="common">White poplar</name>
    <dbReference type="NCBI Taxonomy" id="43335"/>
    <lineage>
        <taxon>Eukaryota</taxon>
        <taxon>Viridiplantae</taxon>
        <taxon>Streptophyta</taxon>
        <taxon>Embryophyta</taxon>
        <taxon>Tracheophyta</taxon>
        <taxon>Spermatophyta</taxon>
        <taxon>Magnoliopsida</taxon>
        <taxon>eudicotyledons</taxon>
        <taxon>Gunneridae</taxon>
        <taxon>Pentapetalae</taxon>
        <taxon>rosids</taxon>
        <taxon>fabids</taxon>
        <taxon>Malpighiales</taxon>
        <taxon>Salicaceae</taxon>
        <taxon>Saliceae</taxon>
        <taxon>Populus</taxon>
    </lineage>
</organism>
<keyword evidence="2" id="KW-1185">Reference proteome</keyword>